<dbReference type="AlphaFoldDB" id="A0A9D4FH79"/>
<name>A0A9D4FH79_DREPO</name>
<proteinExistence type="predicted"/>
<sequence length="202" mass="22687">MKSRRYCFPPVVVFYYKTEAVWIAESLPDGRTGVHDAGSMCTITLTIDDFTSTNAFDPDDSEVIRYPLKLVQKMYTLSVCTNRLEPRNHQPESEARETVECPLNGSDALKKKKLVKQEDTPGWSASRSYEILTLFFAADELHLADQTTSAMDSCISHIHSAALNKSDRALLASHLMAGELLQKIRRQLLYYPPAVLSSTEPV</sequence>
<keyword evidence="2" id="KW-1185">Reference proteome</keyword>
<accession>A0A9D4FH79</accession>
<reference evidence="1" key="2">
    <citation type="submission" date="2020-11" db="EMBL/GenBank/DDBJ databases">
        <authorList>
            <person name="McCartney M.A."/>
            <person name="Auch B."/>
            <person name="Kono T."/>
            <person name="Mallez S."/>
            <person name="Becker A."/>
            <person name="Gohl D.M."/>
            <person name="Silverstein K.A.T."/>
            <person name="Koren S."/>
            <person name="Bechman K.B."/>
            <person name="Herman A."/>
            <person name="Abrahante J.E."/>
            <person name="Garbe J."/>
        </authorList>
    </citation>
    <scope>NUCLEOTIDE SEQUENCE</scope>
    <source>
        <strain evidence="1">Duluth1</strain>
        <tissue evidence="1">Whole animal</tissue>
    </source>
</reference>
<comment type="caution">
    <text evidence="1">The sequence shown here is derived from an EMBL/GenBank/DDBJ whole genome shotgun (WGS) entry which is preliminary data.</text>
</comment>
<reference evidence="1" key="1">
    <citation type="journal article" date="2019" name="bioRxiv">
        <title>The Genome of the Zebra Mussel, Dreissena polymorpha: A Resource for Invasive Species Research.</title>
        <authorList>
            <person name="McCartney M.A."/>
            <person name="Auch B."/>
            <person name="Kono T."/>
            <person name="Mallez S."/>
            <person name="Zhang Y."/>
            <person name="Obille A."/>
            <person name="Becker A."/>
            <person name="Abrahante J.E."/>
            <person name="Garbe J."/>
            <person name="Badalamenti J.P."/>
            <person name="Herman A."/>
            <person name="Mangelson H."/>
            <person name="Liachko I."/>
            <person name="Sullivan S."/>
            <person name="Sone E.D."/>
            <person name="Koren S."/>
            <person name="Silverstein K.A.T."/>
            <person name="Beckman K.B."/>
            <person name="Gohl D.M."/>
        </authorList>
    </citation>
    <scope>NUCLEOTIDE SEQUENCE</scope>
    <source>
        <strain evidence="1">Duluth1</strain>
        <tissue evidence="1">Whole animal</tissue>
    </source>
</reference>
<gene>
    <name evidence="1" type="ORF">DPMN_151486</name>
</gene>
<dbReference type="Proteomes" id="UP000828390">
    <property type="component" value="Unassembled WGS sequence"/>
</dbReference>
<evidence type="ECO:0000313" key="2">
    <source>
        <dbReference type="Proteomes" id="UP000828390"/>
    </source>
</evidence>
<protein>
    <submittedName>
        <fullName evidence="1">Uncharacterized protein</fullName>
    </submittedName>
</protein>
<organism evidence="1 2">
    <name type="scientific">Dreissena polymorpha</name>
    <name type="common">Zebra mussel</name>
    <name type="synonym">Mytilus polymorpha</name>
    <dbReference type="NCBI Taxonomy" id="45954"/>
    <lineage>
        <taxon>Eukaryota</taxon>
        <taxon>Metazoa</taxon>
        <taxon>Spiralia</taxon>
        <taxon>Lophotrochozoa</taxon>
        <taxon>Mollusca</taxon>
        <taxon>Bivalvia</taxon>
        <taxon>Autobranchia</taxon>
        <taxon>Heteroconchia</taxon>
        <taxon>Euheterodonta</taxon>
        <taxon>Imparidentia</taxon>
        <taxon>Neoheterodontei</taxon>
        <taxon>Myida</taxon>
        <taxon>Dreissenoidea</taxon>
        <taxon>Dreissenidae</taxon>
        <taxon>Dreissena</taxon>
    </lineage>
</organism>
<dbReference type="EMBL" id="JAIWYP010000007">
    <property type="protein sequence ID" value="KAH3797896.1"/>
    <property type="molecule type" value="Genomic_DNA"/>
</dbReference>
<evidence type="ECO:0000313" key="1">
    <source>
        <dbReference type="EMBL" id="KAH3797896.1"/>
    </source>
</evidence>